<evidence type="ECO:0000313" key="3">
    <source>
        <dbReference type="Proteomes" id="UP001607303"/>
    </source>
</evidence>
<accession>A0ABD2CD38</accession>
<gene>
    <name evidence="2" type="ORF">V1477_008456</name>
</gene>
<keyword evidence="3" id="KW-1185">Reference proteome</keyword>
<comment type="caution">
    <text evidence="2">The sequence shown here is derived from an EMBL/GenBank/DDBJ whole genome shotgun (WGS) entry which is preliminary data.</text>
</comment>
<dbReference type="AlphaFoldDB" id="A0ABD2CD38"/>
<feature type="region of interest" description="Disordered" evidence="1">
    <location>
        <begin position="34"/>
        <end position="63"/>
    </location>
</feature>
<sequence length="63" mass="7368">MVIIERLSNQEYPFYRIPFLTEFTLALTPTCVGGNEKRKRIRRREGKGKKISSEREDKLGPGR</sequence>
<protein>
    <submittedName>
        <fullName evidence="2">Uncharacterized protein</fullName>
    </submittedName>
</protein>
<organism evidence="2 3">
    <name type="scientific">Vespula maculifrons</name>
    <name type="common">Eastern yellow jacket</name>
    <name type="synonym">Wasp</name>
    <dbReference type="NCBI Taxonomy" id="7453"/>
    <lineage>
        <taxon>Eukaryota</taxon>
        <taxon>Metazoa</taxon>
        <taxon>Ecdysozoa</taxon>
        <taxon>Arthropoda</taxon>
        <taxon>Hexapoda</taxon>
        <taxon>Insecta</taxon>
        <taxon>Pterygota</taxon>
        <taxon>Neoptera</taxon>
        <taxon>Endopterygota</taxon>
        <taxon>Hymenoptera</taxon>
        <taxon>Apocrita</taxon>
        <taxon>Aculeata</taxon>
        <taxon>Vespoidea</taxon>
        <taxon>Vespidae</taxon>
        <taxon>Vespinae</taxon>
        <taxon>Vespula</taxon>
    </lineage>
</organism>
<proteinExistence type="predicted"/>
<evidence type="ECO:0000256" key="1">
    <source>
        <dbReference type="SAM" id="MobiDB-lite"/>
    </source>
</evidence>
<dbReference type="Proteomes" id="UP001607303">
    <property type="component" value="Unassembled WGS sequence"/>
</dbReference>
<feature type="compositionally biased region" description="Basic residues" evidence="1">
    <location>
        <begin position="37"/>
        <end position="50"/>
    </location>
</feature>
<dbReference type="EMBL" id="JAYRBN010000056">
    <property type="protein sequence ID" value="KAL2742967.1"/>
    <property type="molecule type" value="Genomic_DNA"/>
</dbReference>
<evidence type="ECO:0000313" key="2">
    <source>
        <dbReference type="EMBL" id="KAL2742967.1"/>
    </source>
</evidence>
<reference evidence="2 3" key="1">
    <citation type="journal article" date="2024" name="Ann. Entomol. Soc. Am.">
        <title>Genomic analyses of the southern and eastern yellowjacket wasps (Hymenoptera: Vespidae) reveal evolutionary signatures of social life.</title>
        <authorList>
            <person name="Catto M.A."/>
            <person name="Caine P.B."/>
            <person name="Orr S.E."/>
            <person name="Hunt B.G."/>
            <person name="Goodisman M.A.D."/>
        </authorList>
    </citation>
    <scope>NUCLEOTIDE SEQUENCE [LARGE SCALE GENOMIC DNA]</scope>
    <source>
        <strain evidence="2">232</strain>
        <tissue evidence="2">Head and thorax</tissue>
    </source>
</reference>
<feature type="compositionally biased region" description="Basic and acidic residues" evidence="1">
    <location>
        <begin position="51"/>
        <end position="63"/>
    </location>
</feature>
<name>A0ABD2CD38_VESMC</name>